<feature type="transmembrane region" description="Helical" evidence="1">
    <location>
        <begin position="861"/>
        <end position="878"/>
    </location>
</feature>
<feature type="transmembrane region" description="Helical" evidence="1">
    <location>
        <begin position="389"/>
        <end position="409"/>
    </location>
</feature>
<dbReference type="InterPro" id="IPR001036">
    <property type="entry name" value="Acrflvin-R"/>
</dbReference>
<keyword evidence="3" id="KW-1185">Reference proteome</keyword>
<dbReference type="EMBL" id="UHIO01000001">
    <property type="protein sequence ID" value="SUP43907.1"/>
    <property type="molecule type" value="Genomic_DNA"/>
</dbReference>
<feature type="transmembrane region" description="Helical" evidence="1">
    <location>
        <begin position="986"/>
        <end position="1009"/>
    </location>
</feature>
<dbReference type="SUPFAM" id="SSF82866">
    <property type="entry name" value="Multidrug efflux transporter AcrB transmembrane domain"/>
    <property type="match status" value="2"/>
</dbReference>
<feature type="transmembrane region" description="Helical" evidence="1">
    <location>
        <begin position="960"/>
        <end position="980"/>
    </location>
</feature>
<dbReference type="Gene3D" id="3.30.70.1320">
    <property type="entry name" value="Multidrug efflux transporter AcrB pore domain like"/>
    <property type="match status" value="1"/>
</dbReference>
<evidence type="ECO:0000313" key="2">
    <source>
        <dbReference type="EMBL" id="SUP43907.1"/>
    </source>
</evidence>
<gene>
    <name evidence="2" type="primary">czcA</name>
    <name evidence="2" type="ORF">NCTC12020_01407</name>
</gene>
<evidence type="ECO:0000256" key="1">
    <source>
        <dbReference type="SAM" id="Phobius"/>
    </source>
</evidence>
<dbReference type="PRINTS" id="PR00702">
    <property type="entry name" value="ACRIFLAVINRP"/>
</dbReference>
<dbReference type="Gene3D" id="1.20.1640.10">
    <property type="entry name" value="Multidrug efflux transporter AcrB transmembrane domain"/>
    <property type="match status" value="2"/>
</dbReference>
<dbReference type="GO" id="GO:0042910">
    <property type="term" value="F:xenobiotic transmembrane transporter activity"/>
    <property type="evidence" value="ECO:0007669"/>
    <property type="project" value="TreeGrafter"/>
</dbReference>
<feature type="transmembrane region" description="Helical" evidence="1">
    <location>
        <begin position="344"/>
        <end position="377"/>
    </location>
</feature>
<feature type="transmembrane region" description="Helical" evidence="1">
    <location>
        <begin position="430"/>
        <end position="453"/>
    </location>
</feature>
<dbReference type="SUPFAM" id="SSF82714">
    <property type="entry name" value="Multidrug efflux transporter AcrB TolC docking domain, DN and DC subdomains"/>
    <property type="match status" value="2"/>
</dbReference>
<dbReference type="GO" id="GO:0005886">
    <property type="term" value="C:plasma membrane"/>
    <property type="evidence" value="ECO:0007669"/>
    <property type="project" value="TreeGrafter"/>
</dbReference>
<dbReference type="Proteomes" id="UP000255367">
    <property type="component" value="Unassembled WGS sequence"/>
</dbReference>
<name>A0A380NMC9_9FIRM</name>
<accession>A0A380NMC9</accession>
<dbReference type="AlphaFoldDB" id="A0A380NMC9"/>
<reference evidence="2 3" key="1">
    <citation type="submission" date="2018-06" db="EMBL/GenBank/DDBJ databases">
        <authorList>
            <consortium name="Pathogen Informatics"/>
            <person name="Doyle S."/>
        </authorList>
    </citation>
    <scope>NUCLEOTIDE SEQUENCE [LARGE SCALE GENOMIC DNA]</scope>
    <source>
        <strain evidence="2 3">NCTC12020</strain>
    </source>
</reference>
<dbReference type="InterPro" id="IPR027463">
    <property type="entry name" value="AcrB_DN_DC_subdom"/>
</dbReference>
<feature type="transmembrane region" description="Helical" evidence="1">
    <location>
        <begin position="910"/>
        <end position="932"/>
    </location>
</feature>
<dbReference type="Gene3D" id="3.30.70.1430">
    <property type="entry name" value="Multidrug efflux transporter AcrB pore domain"/>
    <property type="match status" value="2"/>
</dbReference>
<dbReference type="Gene3D" id="3.30.2090.10">
    <property type="entry name" value="Multidrug efflux transporter AcrB TolC docking domain, DN and DC subdomains"/>
    <property type="match status" value="2"/>
</dbReference>
<dbReference type="Pfam" id="PF00873">
    <property type="entry name" value="ACR_tran"/>
    <property type="match status" value="1"/>
</dbReference>
<organism evidence="2 3">
    <name type="scientific">Veillonella criceti</name>
    <dbReference type="NCBI Taxonomy" id="103891"/>
    <lineage>
        <taxon>Bacteria</taxon>
        <taxon>Bacillati</taxon>
        <taxon>Bacillota</taxon>
        <taxon>Negativicutes</taxon>
        <taxon>Veillonellales</taxon>
        <taxon>Veillonellaceae</taxon>
        <taxon>Veillonella</taxon>
    </lineage>
</organism>
<dbReference type="Gene3D" id="3.30.70.1440">
    <property type="entry name" value="Multidrug efflux transporter AcrB pore domain"/>
    <property type="match status" value="1"/>
</dbReference>
<keyword evidence="1" id="KW-1133">Transmembrane helix</keyword>
<dbReference type="PANTHER" id="PTHR32063">
    <property type="match status" value="1"/>
</dbReference>
<proteinExistence type="predicted"/>
<feature type="transmembrane region" description="Helical" evidence="1">
    <location>
        <begin position="527"/>
        <end position="546"/>
    </location>
</feature>
<dbReference type="OrthoDB" id="9757876at2"/>
<dbReference type="SUPFAM" id="SSF82693">
    <property type="entry name" value="Multidrug efflux transporter AcrB pore domain, PN1, PN2, PC1 and PC2 subdomains"/>
    <property type="match status" value="2"/>
</dbReference>
<evidence type="ECO:0000313" key="3">
    <source>
        <dbReference type="Proteomes" id="UP000255367"/>
    </source>
</evidence>
<feature type="transmembrane region" description="Helical" evidence="1">
    <location>
        <begin position="885"/>
        <end position="904"/>
    </location>
</feature>
<protein>
    <submittedName>
        <fullName evidence="2">Cation efflux system protein CzcA</fullName>
    </submittedName>
</protein>
<sequence>MSNFNLADWALRHKSIIYFFIAMLFAIGTFSFMKIGRMEDPNFTIRTMVVAATWPGASPAQMSEQVTDKLEEKIRDLPGLDYTKSFTDGSKTVIYINLKENLPDEQVRAAWTEVRHMVNDEWPKLPSGVQGPIINDRFDDVYGTIYALTGEDYSYEEKRAYAEQIKRVLLTVPNVKRIDLKGVQQQTLYVEMDKDKLASYHISSESILNALKQQSSMAPAGMIDTDTNNVYLRVNGLFDSVESVREMPLQVNGQTLRLGDMATVRLDYGEPESPLFYFNGKPAIGIAVSMDPGANNIEFGKALQAKLDSYQGELPVGLQIDQVSNQPKVVDESISEFTRSLFEAIAIVLVVSFISLGVRSGLVVALTIPVVVATTFVGMYADGLDLHKVSLGALIISLGLLVDDAIIVVEMMTLKMEEGLDTHSAATFAYTSTAFPMLSGTLITCAGFLPIFLSEGSVAEFTHSLFIVVAMALLLSWFASVLVSPVLGSRLIRIKENHAETKAVRVQKAFLQRFEKFLHWAMGHRKIVLITTVVLFVVSLISVPLIKVEFFPASTRPEIMVSVQFPQSASLQYTKEQAETLDSLLSGDKRINHYSAHIGEGAPRFILTLDPEVERNNFMQYVIVANSLEDRNELYTELQETLNDTFPSALINMTFLQTGPPSKYPIMFRVSGPDTVKVKEIANEVKDVFKTYSDITDISEDWPDNTPTIQVQIDPAKARLMGVDSYSVATDLQGKISGVTVGQYYVGNQTIPMKFKLSGNEEHNMSVLQNIPIQTGSGAYVPLSQIATISLGNEDGIIWRRNMEPTITVHGNVPPTVMANSLANDLNKKLDTVRETLPAGYTIEVDGSAERSNIAMDNLKAPMPIMLCLIMTILMFQLKKIPLMLMALLTAPLGLIGVVLTMLLTNTPMGFMVVLGVISLSGMIIRNSIILIDQIELHRREGQSTYEAIISSTILRFRPIMLTALAAILGMVPLMSSAFWSPMAIAFSGGLLVATILTLIVLPIMYAVYYKAEPK</sequence>
<feature type="transmembrane region" description="Helical" evidence="1">
    <location>
        <begin position="465"/>
        <end position="487"/>
    </location>
</feature>
<feature type="transmembrane region" description="Helical" evidence="1">
    <location>
        <begin position="15"/>
        <end position="33"/>
    </location>
</feature>
<keyword evidence="1" id="KW-0472">Membrane</keyword>
<dbReference type="RefSeq" id="WP_115310547.1">
    <property type="nucleotide sequence ID" value="NZ_UHIO01000001.1"/>
</dbReference>
<dbReference type="PANTHER" id="PTHR32063:SF18">
    <property type="entry name" value="CATION EFFLUX SYSTEM PROTEIN"/>
    <property type="match status" value="1"/>
</dbReference>
<keyword evidence="1" id="KW-0812">Transmembrane</keyword>